<evidence type="ECO:0000313" key="2">
    <source>
        <dbReference type="Proteomes" id="UP000033772"/>
    </source>
</evidence>
<keyword evidence="2" id="KW-1185">Reference proteome</keyword>
<accession>A0A1J4N7F2</accession>
<sequence>MTSLVRERRGEVEILRLNRPEKRNALDTPTLRLLNDVLRELSDDGDVRAVVLSTTSPEAFCAGADVTEALDAAGGVARMEAFAELYRLVEQVPVPTIAVCVGNCVGAGAEIIAGCDLRVAGENLKLAWAGARLGVPVGPARLTQLVGLSRAKELIYTGRPVGADEAVALGLAQRRAPADEAEAIALELAGLVARQSSDGVRTLKKMFRELEGTADRITYENERLLDFQRNSVGLPQG</sequence>
<dbReference type="Gene3D" id="3.90.226.10">
    <property type="entry name" value="2-enoyl-CoA Hydratase, Chain A, domain 1"/>
    <property type="match status" value="1"/>
</dbReference>
<organism evidence="1 2">
    <name type="scientific">Nocardioides luteus</name>
    <dbReference type="NCBI Taxonomy" id="1844"/>
    <lineage>
        <taxon>Bacteria</taxon>
        <taxon>Bacillati</taxon>
        <taxon>Actinomycetota</taxon>
        <taxon>Actinomycetes</taxon>
        <taxon>Propionibacteriales</taxon>
        <taxon>Nocardioidaceae</taxon>
        <taxon>Nocardioides</taxon>
    </lineage>
</organism>
<reference evidence="1" key="1">
    <citation type="submission" date="2016-10" db="EMBL/GenBank/DDBJ databases">
        <title>Draft Genome Sequence of Nocardioides luteus Strain BAFB, an Alkane-Degrading Bacterium Isolated from JP-7 Polluted Soil.</title>
        <authorList>
            <person name="Brown L."/>
            <person name="Ruiz O.N."/>
            <person name="Gunasekera T."/>
        </authorList>
    </citation>
    <scope>NUCLEOTIDE SEQUENCE [LARGE SCALE GENOMIC DNA]</scope>
    <source>
        <strain evidence="1">BAFB</strain>
    </source>
</reference>
<dbReference type="OrthoDB" id="2988772at2"/>
<dbReference type="SUPFAM" id="SSF52096">
    <property type="entry name" value="ClpP/crotonase"/>
    <property type="match status" value="1"/>
</dbReference>
<dbReference type="Pfam" id="PF00378">
    <property type="entry name" value="ECH_1"/>
    <property type="match status" value="1"/>
</dbReference>
<dbReference type="STRING" id="1844.UG56_010350"/>
<protein>
    <recommendedName>
        <fullName evidence="3">Enoyl-CoA hydratase</fullName>
    </recommendedName>
</protein>
<dbReference type="GO" id="GO:0006635">
    <property type="term" value="P:fatty acid beta-oxidation"/>
    <property type="evidence" value="ECO:0007669"/>
    <property type="project" value="TreeGrafter"/>
</dbReference>
<dbReference type="InterPro" id="IPR001753">
    <property type="entry name" value="Enoyl-CoA_hydra/iso"/>
</dbReference>
<dbReference type="InterPro" id="IPR029045">
    <property type="entry name" value="ClpP/crotonase-like_dom_sf"/>
</dbReference>
<dbReference type="CDD" id="cd06558">
    <property type="entry name" value="crotonase-like"/>
    <property type="match status" value="1"/>
</dbReference>
<evidence type="ECO:0000313" key="1">
    <source>
        <dbReference type="EMBL" id="OIJ26895.1"/>
    </source>
</evidence>
<dbReference type="EMBL" id="JZDQ02000012">
    <property type="protein sequence ID" value="OIJ26895.1"/>
    <property type="molecule type" value="Genomic_DNA"/>
</dbReference>
<name>A0A1J4N7F2_9ACTN</name>
<dbReference type="PANTHER" id="PTHR11941:SF54">
    <property type="entry name" value="ENOYL-COA HYDRATASE, MITOCHONDRIAL"/>
    <property type="match status" value="1"/>
</dbReference>
<dbReference type="PANTHER" id="PTHR11941">
    <property type="entry name" value="ENOYL-COA HYDRATASE-RELATED"/>
    <property type="match status" value="1"/>
</dbReference>
<dbReference type="AlphaFoldDB" id="A0A1J4N7F2"/>
<evidence type="ECO:0008006" key="3">
    <source>
        <dbReference type="Google" id="ProtNLM"/>
    </source>
</evidence>
<gene>
    <name evidence="1" type="ORF">UG56_010350</name>
</gene>
<comment type="caution">
    <text evidence="1">The sequence shown here is derived from an EMBL/GenBank/DDBJ whole genome shotgun (WGS) entry which is preliminary data.</text>
</comment>
<dbReference type="Proteomes" id="UP000033772">
    <property type="component" value="Unassembled WGS sequence"/>
</dbReference>
<dbReference type="RefSeq" id="WP_052693714.1">
    <property type="nucleotide sequence ID" value="NZ_JZDQ02000012.1"/>
</dbReference>
<dbReference type="GO" id="GO:0003824">
    <property type="term" value="F:catalytic activity"/>
    <property type="evidence" value="ECO:0007669"/>
    <property type="project" value="UniProtKB-ARBA"/>
</dbReference>
<proteinExistence type="predicted"/>